<dbReference type="Gene3D" id="2.60.40.10">
    <property type="entry name" value="Immunoglobulins"/>
    <property type="match status" value="2"/>
</dbReference>
<dbReference type="EMBL" id="JACOZA010000094">
    <property type="protein sequence ID" value="MBI2097253.1"/>
    <property type="molecule type" value="Genomic_DNA"/>
</dbReference>
<sequence length="693" mass="75235">MKRVQSFFVLCSLVLLIPFFAFSYGAEGGQTATITGRVMILHQDDFVTEGKREFILVEQSSDGSPKNAQREFRLHFTGEPPADLQSGAFVTIRGTVQGEKLLVSRVEQSIEAVTPSPEELAAVIEDRRTIILGANFLDKNLPFTMASIYGTVFSNANSVSNLYQETAFGNITFSGEVHGPYTINFKSASTRYLAWQKALDQAAAAEGIDLSPFLHRVYVFPYAPNLGWVGSATVGGAPGIALINGTGNPVVYSHELGHNLGMAHAGSVVDGQYREYGDYSDVMGGSGPMRQVNGPHKVQMGWLPPENIQTVTQNGIFSIAPLETVSPYTQVVKIPILGTASYSYYSYRRPLGFDVNIGASYLDRTSVHTWPGVWSTWLVGLLEDNQSFYINGVTVTQLSHDDNFSTISVDFVIDTTPPTVAITSPPDGKIFTSPQSVTITADAWDNVVVTKVEFYDNGVLQATDDYAPYTYNWFVSHMPNGTHVWTAKAYDHENRSTSSSEVNLIVNLPPTPPIAYNQNHITVKNTAETITLTGWDVNADPLTFSVVTPPSRGILSGTAPNVTYMPGADYVGEDSFTYKANDGNLDSNIGTISISVHEENTAPTADAGHDWWVKSSELVTMIGDGSSDPEDDALLYSWKQTSGPAVTLLDPKTAAASFVAPAVLEETTLTFRLKVTDLFGLSDSDGVKVTVRP</sequence>
<dbReference type="Pfam" id="PF22352">
    <property type="entry name" value="K319L-like_PKD"/>
    <property type="match status" value="1"/>
</dbReference>
<dbReference type="SUPFAM" id="SSF55486">
    <property type="entry name" value="Metalloproteases ('zincins'), catalytic domain"/>
    <property type="match status" value="1"/>
</dbReference>
<feature type="domain" description="Peptidase M11 gametolysin" evidence="2">
    <location>
        <begin position="158"/>
        <end position="307"/>
    </location>
</feature>
<protein>
    <recommendedName>
        <fullName evidence="2">Peptidase M11 gametolysin domain-containing protein</fullName>
    </recommendedName>
</protein>
<evidence type="ECO:0000256" key="1">
    <source>
        <dbReference type="SAM" id="SignalP"/>
    </source>
</evidence>
<evidence type="ECO:0000313" key="4">
    <source>
        <dbReference type="Proteomes" id="UP000724148"/>
    </source>
</evidence>
<feature type="chain" id="PRO_5036861610" description="Peptidase M11 gametolysin domain-containing protein" evidence="1">
    <location>
        <begin position="24"/>
        <end position="693"/>
    </location>
</feature>
<dbReference type="InterPro" id="IPR008752">
    <property type="entry name" value="Peptidase_M11"/>
</dbReference>
<gene>
    <name evidence="3" type="ORF">HYT40_03885</name>
</gene>
<reference evidence="3" key="1">
    <citation type="submission" date="2020-07" db="EMBL/GenBank/DDBJ databases">
        <title>Huge and variable diversity of episymbiotic CPR bacteria and DPANN archaea in groundwater ecosystems.</title>
        <authorList>
            <person name="He C.Y."/>
            <person name="Keren R."/>
            <person name="Whittaker M."/>
            <person name="Farag I.F."/>
            <person name="Doudna J."/>
            <person name="Cate J.H.D."/>
            <person name="Banfield J.F."/>
        </authorList>
    </citation>
    <scope>NUCLEOTIDE SEQUENCE</scope>
    <source>
        <strain evidence="3">NC_groundwater_193_Ag_S-0.1um_51_7</strain>
    </source>
</reference>
<feature type="signal peptide" evidence="1">
    <location>
        <begin position="1"/>
        <end position="23"/>
    </location>
</feature>
<accession>A0A931WP15</accession>
<dbReference type="AlphaFoldDB" id="A0A931WP15"/>
<name>A0A931WP15_9BACT</name>
<keyword evidence="1" id="KW-0732">Signal</keyword>
<proteinExistence type="predicted"/>
<organism evidence="3 4">
    <name type="scientific">Candidatus Sungiibacteriota bacterium</name>
    <dbReference type="NCBI Taxonomy" id="2750080"/>
    <lineage>
        <taxon>Bacteria</taxon>
        <taxon>Candidatus Sungiibacteriota</taxon>
    </lineage>
</organism>
<dbReference type="Pfam" id="PF17957">
    <property type="entry name" value="Big_7"/>
    <property type="match status" value="1"/>
</dbReference>
<evidence type="ECO:0000259" key="2">
    <source>
        <dbReference type="Pfam" id="PF05548"/>
    </source>
</evidence>
<dbReference type="Proteomes" id="UP000724148">
    <property type="component" value="Unassembled WGS sequence"/>
</dbReference>
<evidence type="ECO:0000313" key="3">
    <source>
        <dbReference type="EMBL" id="MBI2097253.1"/>
    </source>
</evidence>
<dbReference type="Gene3D" id="2.60.40.2810">
    <property type="match status" value="1"/>
</dbReference>
<dbReference type="Pfam" id="PF17963">
    <property type="entry name" value="Big_9"/>
    <property type="match status" value="1"/>
</dbReference>
<dbReference type="InterPro" id="IPR013783">
    <property type="entry name" value="Ig-like_fold"/>
</dbReference>
<dbReference type="Pfam" id="PF05548">
    <property type="entry name" value="Peptidase_M11"/>
    <property type="match status" value="1"/>
</dbReference>
<comment type="caution">
    <text evidence="3">The sequence shown here is derived from an EMBL/GenBank/DDBJ whole genome shotgun (WGS) entry which is preliminary data.</text>
</comment>